<name>A0AAW2YS59_9EUKA</name>
<dbReference type="Proteomes" id="UP001431209">
    <property type="component" value="Unassembled WGS sequence"/>
</dbReference>
<organism evidence="2 3">
    <name type="scientific">Acrasis kona</name>
    <dbReference type="NCBI Taxonomy" id="1008807"/>
    <lineage>
        <taxon>Eukaryota</taxon>
        <taxon>Discoba</taxon>
        <taxon>Heterolobosea</taxon>
        <taxon>Tetramitia</taxon>
        <taxon>Eutetramitia</taxon>
        <taxon>Acrasidae</taxon>
        <taxon>Acrasis</taxon>
    </lineage>
</organism>
<reference evidence="2 3" key="1">
    <citation type="submission" date="2024-03" db="EMBL/GenBank/DDBJ databases">
        <title>The Acrasis kona genome and developmental transcriptomes reveal deep origins of eukaryotic multicellular pathways.</title>
        <authorList>
            <person name="Sheikh S."/>
            <person name="Fu C.-J."/>
            <person name="Brown M.W."/>
            <person name="Baldauf S.L."/>
        </authorList>
    </citation>
    <scope>NUCLEOTIDE SEQUENCE [LARGE SCALE GENOMIC DNA]</scope>
    <source>
        <strain evidence="2 3">ATCC MYA-3509</strain>
    </source>
</reference>
<dbReference type="EMBL" id="JAOPGA020000603">
    <property type="protein sequence ID" value="KAL0479788.1"/>
    <property type="molecule type" value="Genomic_DNA"/>
</dbReference>
<evidence type="ECO:0000313" key="2">
    <source>
        <dbReference type="EMBL" id="KAL0479788.1"/>
    </source>
</evidence>
<feature type="transmembrane region" description="Helical" evidence="1">
    <location>
        <begin position="12"/>
        <end position="30"/>
    </location>
</feature>
<keyword evidence="1" id="KW-0472">Membrane</keyword>
<sequence length="68" mass="8060">MSFKEKTKEFVIYLIYSLLYFLLALFRVVYTKTWDANNTRGVDDLLQQVQDELNGNIFYGKTINKKSN</sequence>
<proteinExistence type="predicted"/>
<keyword evidence="1" id="KW-0812">Transmembrane</keyword>
<dbReference type="AlphaFoldDB" id="A0AAW2YS59"/>
<keyword evidence="1" id="KW-1133">Transmembrane helix</keyword>
<protein>
    <submittedName>
        <fullName evidence="2">Uncharacterized protein</fullName>
    </submittedName>
</protein>
<gene>
    <name evidence="2" type="ORF">AKO1_007439</name>
</gene>
<keyword evidence="3" id="KW-1185">Reference proteome</keyword>
<evidence type="ECO:0000313" key="3">
    <source>
        <dbReference type="Proteomes" id="UP001431209"/>
    </source>
</evidence>
<accession>A0AAW2YS59</accession>
<evidence type="ECO:0000256" key="1">
    <source>
        <dbReference type="SAM" id="Phobius"/>
    </source>
</evidence>
<comment type="caution">
    <text evidence="2">The sequence shown here is derived from an EMBL/GenBank/DDBJ whole genome shotgun (WGS) entry which is preliminary data.</text>
</comment>